<dbReference type="SUPFAM" id="SSF46785">
    <property type="entry name" value="Winged helix' DNA-binding domain"/>
    <property type="match status" value="2"/>
</dbReference>
<sequence>QKSPSDLFPNAYIFASKLWQLVNNGYTDAITWNHQGDGIIVNQNLIGEEFFSLNGFNAFSPSSFVRQLNLHGFEKLARYKREPSIHHYFHRNFKRNQPELLPLVRRSNPRSKSSVKFVPENPHMAPPTFIVPSLWQHQGSPADPECMEVDDSDQIGCPVAPDQIQTEKPYHPRSRRRINNDPEIHLGKRRRIAHKPCGGTREKRLYHEQKLPSDLFPNANIFASKLWQLVSNGDIDAITWNHQGDGIIVNKNVIGEEFFSLNGFNAFSPSRFVRQLNLHGFKKLARCKREPNIHHYFHRNFKRDQPELLPLVRRSSQRSKSGVSKSNGRRAK</sequence>
<dbReference type="Pfam" id="PF00447">
    <property type="entry name" value="HSF_DNA-bind"/>
    <property type="match status" value="2"/>
</dbReference>
<name>Q4T793_TETNG</name>
<evidence type="ECO:0000259" key="7">
    <source>
        <dbReference type="SMART" id="SM00415"/>
    </source>
</evidence>
<feature type="domain" description="HSF-type DNA-binding" evidence="7">
    <location>
        <begin position="10"/>
        <end position="107"/>
    </location>
</feature>
<dbReference type="AlphaFoldDB" id="Q4T793"/>
<evidence type="ECO:0000256" key="1">
    <source>
        <dbReference type="ARBA" id="ARBA00004123"/>
    </source>
</evidence>
<feature type="domain" description="HSF-type DNA-binding" evidence="7">
    <location>
        <begin position="218"/>
        <end position="315"/>
    </location>
</feature>
<protein>
    <submittedName>
        <fullName evidence="8">(spotted green pufferfish) hypothetical protein</fullName>
    </submittedName>
</protein>
<proteinExistence type="inferred from homology"/>
<dbReference type="InterPro" id="IPR000232">
    <property type="entry name" value="HSF_DNA-bd"/>
</dbReference>
<dbReference type="EMBL" id="CAAE01008220">
    <property type="protein sequence ID" value="CAF91239.1"/>
    <property type="molecule type" value="Genomic_DNA"/>
</dbReference>
<dbReference type="InterPro" id="IPR036390">
    <property type="entry name" value="WH_DNA-bd_sf"/>
</dbReference>
<comment type="subcellular location">
    <subcellularLocation>
        <location evidence="1">Nucleus</location>
    </subcellularLocation>
</comment>
<evidence type="ECO:0000313" key="9">
    <source>
        <dbReference type="Ensembl" id="ENSTNIP00000006347.1"/>
    </source>
</evidence>
<feature type="region of interest" description="Disordered" evidence="6">
    <location>
        <begin position="313"/>
        <end position="332"/>
    </location>
</feature>
<evidence type="ECO:0000256" key="6">
    <source>
        <dbReference type="SAM" id="MobiDB-lite"/>
    </source>
</evidence>
<dbReference type="KEGG" id="tng:GSTEN00005865G001"/>
<dbReference type="Proteomes" id="UP000007303">
    <property type="component" value="Unassembled WGS sequence"/>
</dbReference>
<dbReference type="STRING" id="99883.ENSTNIP00000006347"/>
<evidence type="ECO:0000256" key="4">
    <source>
        <dbReference type="ARBA" id="ARBA00023242"/>
    </source>
</evidence>
<dbReference type="InterPro" id="IPR036388">
    <property type="entry name" value="WH-like_DNA-bd_sf"/>
</dbReference>
<evidence type="ECO:0000256" key="3">
    <source>
        <dbReference type="ARBA" id="ARBA00023125"/>
    </source>
</evidence>
<dbReference type="PANTHER" id="PTHR10015">
    <property type="entry name" value="HEAT SHOCK TRANSCRIPTION FACTOR"/>
    <property type="match status" value="1"/>
</dbReference>
<keyword evidence="3" id="KW-0238">DNA-binding</keyword>
<dbReference type="SMART" id="SM00415">
    <property type="entry name" value="HSF"/>
    <property type="match status" value="2"/>
</dbReference>
<feature type="compositionally biased region" description="Low complexity" evidence="6">
    <location>
        <begin position="313"/>
        <end position="326"/>
    </location>
</feature>
<dbReference type="PANTHER" id="PTHR10015:SF465">
    <property type="entry name" value="HSF-TYPE DNA-BINDING DOMAIN-CONTAINING PROTEIN"/>
    <property type="match status" value="1"/>
</dbReference>
<dbReference type="GO" id="GO:0043565">
    <property type="term" value="F:sequence-specific DNA binding"/>
    <property type="evidence" value="ECO:0007669"/>
    <property type="project" value="InterPro"/>
</dbReference>
<dbReference type="OrthoDB" id="6418155at2759"/>
<dbReference type="GeneTree" id="ENSGT00940000169083"/>
<reference evidence="9" key="3">
    <citation type="submission" date="2025-05" db="UniProtKB">
        <authorList>
            <consortium name="Ensembl"/>
        </authorList>
    </citation>
    <scope>IDENTIFICATION</scope>
</reference>
<reference evidence="8 10" key="1">
    <citation type="journal article" date="2004" name="Nature">
        <title>Genome duplication in the teleost fish Tetraodon nigroviridis reveals the early vertebrate proto-karyotype.</title>
        <authorList>
            <person name="Jaillon O."/>
            <person name="Aury J.-M."/>
            <person name="Brunet F."/>
            <person name="Petit J.-L."/>
            <person name="Stange-Thomann N."/>
            <person name="Mauceli E."/>
            <person name="Bouneau L."/>
            <person name="Fischer C."/>
            <person name="Ozouf-Costaz C."/>
            <person name="Bernot A."/>
            <person name="Nicaud S."/>
            <person name="Jaffe D."/>
            <person name="Fisher S."/>
            <person name="Lutfalla G."/>
            <person name="Dossat C."/>
            <person name="Segurens B."/>
            <person name="Dasilva C."/>
            <person name="Salanoubat M."/>
            <person name="Levy M."/>
            <person name="Boudet N."/>
            <person name="Castellano S."/>
            <person name="Anthouard V."/>
            <person name="Jubin C."/>
            <person name="Castelli V."/>
            <person name="Katinka M."/>
            <person name="Vacherie B."/>
            <person name="Biemont C."/>
            <person name="Skalli Z."/>
            <person name="Cattolico L."/>
            <person name="Poulain J."/>
            <person name="De Berardinis V."/>
            <person name="Cruaud C."/>
            <person name="Duprat S."/>
            <person name="Brottier P."/>
            <person name="Coutanceau J.-P."/>
            <person name="Gouzy J."/>
            <person name="Parra G."/>
            <person name="Lardier G."/>
            <person name="Chapple C."/>
            <person name="McKernan K.J."/>
            <person name="McEwan P."/>
            <person name="Bosak S."/>
            <person name="Kellis M."/>
            <person name="Volff J.-N."/>
            <person name="Guigo R."/>
            <person name="Zody M.C."/>
            <person name="Mesirov J."/>
            <person name="Lindblad-Toh K."/>
            <person name="Birren B."/>
            <person name="Nusbaum C."/>
            <person name="Kahn D."/>
            <person name="Robinson-Rechavi M."/>
            <person name="Laudet V."/>
            <person name="Schachter V."/>
            <person name="Quetier F."/>
            <person name="Saurin W."/>
            <person name="Scarpelli C."/>
            <person name="Wincker P."/>
            <person name="Lander E.S."/>
            <person name="Weissenbach J."/>
            <person name="Roest Crollius H."/>
        </authorList>
    </citation>
    <scope>NUCLEOTIDE SEQUENCE [LARGE SCALE GENOMIC DNA]</scope>
</reference>
<keyword evidence="10" id="KW-1185">Reference proteome</keyword>
<reference evidence="8" key="2">
    <citation type="submission" date="2004-02" db="EMBL/GenBank/DDBJ databases">
        <authorList>
            <consortium name="Genoscope"/>
            <consortium name="Whitehead Institute Centre for Genome Research"/>
        </authorList>
    </citation>
    <scope>NUCLEOTIDE SEQUENCE</scope>
</reference>
<evidence type="ECO:0000256" key="2">
    <source>
        <dbReference type="ARBA" id="ARBA00006403"/>
    </source>
</evidence>
<dbReference type="HOGENOM" id="CLU_838246_0_0_1"/>
<keyword evidence="4" id="KW-0539">Nucleus</keyword>
<dbReference type="Ensembl" id="ENSTNIT00000006496.1">
    <property type="protein sequence ID" value="ENSTNIP00000006347.1"/>
    <property type="gene ID" value="ENSTNIG00000003747.1"/>
</dbReference>
<organism evidence="8">
    <name type="scientific">Tetraodon nigroviridis</name>
    <name type="common">Spotted green pufferfish</name>
    <name type="synonym">Chelonodon nigroviridis</name>
    <dbReference type="NCBI Taxonomy" id="99883"/>
    <lineage>
        <taxon>Eukaryota</taxon>
        <taxon>Metazoa</taxon>
        <taxon>Chordata</taxon>
        <taxon>Craniata</taxon>
        <taxon>Vertebrata</taxon>
        <taxon>Euteleostomi</taxon>
        <taxon>Actinopterygii</taxon>
        <taxon>Neopterygii</taxon>
        <taxon>Teleostei</taxon>
        <taxon>Neoteleostei</taxon>
        <taxon>Acanthomorphata</taxon>
        <taxon>Eupercaria</taxon>
        <taxon>Tetraodontiformes</taxon>
        <taxon>Tetradontoidea</taxon>
        <taxon>Tetraodontidae</taxon>
        <taxon>Tetraodon</taxon>
    </lineage>
</organism>
<comment type="similarity">
    <text evidence="2 5">Belongs to the HSF family.</text>
</comment>
<evidence type="ECO:0000313" key="8">
    <source>
        <dbReference type="EMBL" id="CAF91239.1"/>
    </source>
</evidence>
<accession>Q4T793</accession>
<evidence type="ECO:0000313" key="10">
    <source>
        <dbReference type="Proteomes" id="UP000007303"/>
    </source>
</evidence>
<dbReference type="Gene3D" id="1.10.10.10">
    <property type="entry name" value="Winged helix-like DNA-binding domain superfamily/Winged helix DNA-binding domain"/>
    <property type="match status" value="2"/>
</dbReference>
<gene>
    <name evidence="8" type="ORF">GSTENG00005865001</name>
</gene>
<evidence type="ECO:0000256" key="5">
    <source>
        <dbReference type="RuleBase" id="RU004020"/>
    </source>
</evidence>
<dbReference type="GO" id="GO:0003700">
    <property type="term" value="F:DNA-binding transcription factor activity"/>
    <property type="evidence" value="ECO:0007669"/>
    <property type="project" value="InterPro"/>
</dbReference>
<feature type="non-terminal residue" evidence="8">
    <location>
        <position position="332"/>
    </location>
</feature>
<dbReference type="GO" id="GO:0005634">
    <property type="term" value="C:nucleus"/>
    <property type="evidence" value="ECO:0007669"/>
    <property type="project" value="UniProtKB-SubCell"/>
</dbReference>